<comment type="similarity">
    <text evidence="4">Belongs to the alpha-IPM synthase/homocitrate synthase family. Homocitrate synthase LYS20/LYS21 subfamily.</text>
</comment>
<name>A0ABP0DXA6_9PEZI</name>
<evidence type="ECO:0000256" key="14">
    <source>
        <dbReference type="SAM" id="MobiDB-lite"/>
    </source>
</evidence>
<evidence type="ECO:0000313" key="17">
    <source>
        <dbReference type="Proteomes" id="UP001642502"/>
    </source>
</evidence>
<dbReference type="Gene3D" id="3.20.20.70">
    <property type="entry name" value="Aldolase class I"/>
    <property type="match status" value="1"/>
</dbReference>
<dbReference type="CDD" id="cd07948">
    <property type="entry name" value="DRE_TIM_HCS"/>
    <property type="match status" value="1"/>
</dbReference>
<dbReference type="Pfam" id="PF22617">
    <property type="entry name" value="HCS_D2"/>
    <property type="match status" value="1"/>
</dbReference>
<feature type="domain" description="Pyruvate carboxyltransferase" evidence="15">
    <location>
        <begin position="44"/>
        <end position="297"/>
    </location>
</feature>
<evidence type="ECO:0000256" key="7">
    <source>
        <dbReference type="ARBA" id="ARBA00022679"/>
    </source>
</evidence>
<comment type="caution">
    <text evidence="16">The sequence shown here is derived from an EMBL/GenBank/DDBJ whole genome shotgun (WGS) entry which is preliminary data.</text>
</comment>
<accession>A0ABP0DXA6</accession>
<evidence type="ECO:0000256" key="2">
    <source>
        <dbReference type="ARBA" id="ARBA00001946"/>
    </source>
</evidence>
<comment type="catalytic activity">
    <reaction evidence="12">
        <text>acetyl-CoA + 2-oxoglutarate + H2O = (2R)-homocitrate + CoA + H(+)</text>
        <dbReference type="Rhea" id="RHEA:12929"/>
        <dbReference type="ChEBI" id="CHEBI:15377"/>
        <dbReference type="ChEBI" id="CHEBI:15378"/>
        <dbReference type="ChEBI" id="CHEBI:16810"/>
        <dbReference type="ChEBI" id="CHEBI:57287"/>
        <dbReference type="ChEBI" id="CHEBI:57288"/>
        <dbReference type="ChEBI" id="CHEBI:58884"/>
        <dbReference type="EC" id="2.3.3.14"/>
    </reaction>
    <physiologicalReaction direction="left-to-right" evidence="12">
        <dbReference type="Rhea" id="RHEA:12930"/>
    </physiologicalReaction>
</comment>
<dbReference type="Gene3D" id="1.10.238.260">
    <property type="match status" value="1"/>
</dbReference>
<evidence type="ECO:0000256" key="8">
    <source>
        <dbReference type="ARBA" id="ARBA00022723"/>
    </source>
</evidence>
<organism evidence="16 17">
    <name type="scientific">Sporothrix epigloea</name>
    <dbReference type="NCBI Taxonomy" id="1892477"/>
    <lineage>
        <taxon>Eukaryota</taxon>
        <taxon>Fungi</taxon>
        <taxon>Dikarya</taxon>
        <taxon>Ascomycota</taxon>
        <taxon>Pezizomycotina</taxon>
        <taxon>Sordariomycetes</taxon>
        <taxon>Sordariomycetidae</taxon>
        <taxon>Ophiostomatales</taxon>
        <taxon>Ophiostomataceae</taxon>
        <taxon>Sporothrix</taxon>
    </lineage>
</organism>
<protein>
    <recommendedName>
        <fullName evidence="5">homocitrate synthase</fullName>
        <ecNumber evidence="5">2.3.3.14</ecNumber>
    </recommendedName>
</protein>
<evidence type="ECO:0000256" key="13">
    <source>
        <dbReference type="RuleBase" id="RU003523"/>
    </source>
</evidence>
<keyword evidence="9" id="KW-0460">Magnesium</keyword>
<keyword evidence="16" id="KW-0012">Acyltransferase</keyword>
<keyword evidence="17" id="KW-1185">Reference proteome</keyword>
<reference evidence="16 17" key="1">
    <citation type="submission" date="2024-01" db="EMBL/GenBank/DDBJ databases">
        <authorList>
            <person name="Allen C."/>
            <person name="Tagirdzhanova G."/>
        </authorList>
    </citation>
    <scope>NUCLEOTIDE SEQUENCE [LARGE SCALE GENOMIC DNA]</scope>
    <source>
        <strain evidence="16 17">CBS 119000</strain>
    </source>
</reference>
<dbReference type="Pfam" id="PF00682">
    <property type="entry name" value="HMGL-like"/>
    <property type="match status" value="1"/>
</dbReference>
<dbReference type="PROSITE" id="PS50991">
    <property type="entry name" value="PYR_CT"/>
    <property type="match status" value="1"/>
</dbReference>
<dbReference type="EC" id="2.3.3.14" evidence="5"/>
<dbReference type="PROSITE" id="PS00815">
    <property type="entry name" value="AIPM_HOMOCIT_SYNTH_1"/>
    <property type="match status" value="1"/>
</dbReference>
<dbReference type="PROSITE" id="PS00816">
    <property type="entry name" value="AIPM_HOMOCIT_SYNTH_2"/>
    <property type="match status" value="1"/>
</dbReference>
<keyword evidence="10" id="KW-0457">Lysine biosynthesis</keyword>
<dbReference type="Proteomes" id="UP001642502">
    <property type="component" value="Unassembled WGS sequence"/>
</dbReference>
<gene>
    <name evidence="16" type="primary">LYS21</name>
    <name evidence="16" type="ORF">SEPCBS119000_004693</name>
</gene>
<dbReference type="PANTHER" id="PTHR10277:SF48">
    <property type="entry name" value="HOMOCITRATE SYNTHASE, CYTOSOLIC ISOZYME-RELATED"/>
    <property type="match status" value="1"/>
</dbReference>
<evidence type="ECO:0000256" key="5">
    <source>
        <dbReference type="ARBA" id="ARBA00012974"/>
    </source>
</evidence>
<evidence type="ECO:0000256" key="6">
    <source>
        <dbReference type="ARBA" id="ARBA00022605"/>
    </source>
</evidence>
<comment type="pathway">
    <text evidence="3">Amino-acid biosynthesis; L-lysine biosynthesis via AAA pathway; L-alpha-aminoadipate from 2-oxoglutarate: step 1/5.</text>
</comment>
<dbReference type="InterPro" id="IPR048253">
    <property type="entry name" value="DRE_TIM_HCS_fun_bact"/>
</dbReference>
<keyword evidence="11" id="KW-0464">Manganese</keyword>
<keyword evidence="7 13" id="KW-0808">Transferase</keyword>
<evidence type="ECO:0000256" key="1">
    <source>
        <dbReference type="ARBA" id="ARBA00001936"/>
    </source>
</evidence>
<feature type="compositionally biased region" description="Polar residues" evidence="14">
    <location>
        <begin position="19"/>
        <end position="31"/>
    </location>
</feature>
<evidence type="ECO:0000259" key="15">
    <source>
        <dbReference type="PROSITE" id="PS50991"/>
    </source>
</evidence>
<dbReference type="EMBL" id="CAWUON010000075">
    <property type="protein sequence ID" value="CAK7271607.1"/>
    <property type="molecule type" value="Genomic_DNA"/>
</dbReference>
<keyword evidence="8" id="KW-0479">Metal-binding</keyword>
<dbReference type="GO" id="GO:0004410">
    <property type="term" value="F:homocitrate synthase activity"/>
    <property type="evidence" value="ECO:0007669"/>
    <property type="project" value="UniProtKB-EC"/>
</dbReference>
<dbReference type="InterPro" id="IPR011872">
    <property type="entry name" value="Homocitrate_synth"/>
</dbReference>
<dbReference type="PANTHER" id="PTHR10277">
    <property type="entry name" value="HOMOCITRATE SYNTHASE-RELATED"/>
    <property type="match status" value="1"/>
</dbReference>
<dbReference type="InterPro" id="IPR013785">
    <property type="entry name" value="Aldolase_TIM"/>
</dbReference>
<dbReference type="NCBIfam" id="TIGR02146">
    <property type="entry name" value="LysS_fung_arch"/>
    <property type="match status" value="1"/>
</dbReference>
<evidence type="ECO:0000256" key="3">
    <source>
        <dbReference type="ARBA" id="ARBA00004755"/>
    </source>
</evidence>
<dbReference type="SUPFAM" id="SSF51569">
    <property type="entry name" value="Aldolase"/>
    <property type="match status" value="1"/>
</dbReference>
<comment type="cofactor">
    <cofactor evidence="1">
        <name>Mn(2+)</name>
        <dbReference type="ChEBI" id="CHEBI:29035"/>
    </cofactor>
</comment>
<dbReference type="InterPro" id="IPR050073">
    <property type="entry name" value="2-IPM_HCS-like"/>
</dbReference>
<sequence>MSPSAELSAASLPMGSGAQGHQSTARHNNPYQPVGDFLSNVSRFKLIESTLREGEQFANAFFDTETKIKIARALDEFGVDYIELTSPAASEQSRQDCEAICKLGLKAKILTHVRCTMADAKIAVETGVDGLDVVIGTSHMLREFSHGKDMEYITKSAIEVINFVKSKGLEVRFSSEDSFRSDLVDLLALYRTVDKVGVNRVGIADTVGCATPRQVYDLVRTLRGVVSCDIECHMHNDTGCAISNAFCALEAGATHVDVSVLGIGERNGITPLGGLMARMIVQDREYVTKKYKLHKLKEIEDMVAEAVQVNTPFNNYITGFCAFTHKAGIHAKAILNNPSTYEIINPADFGMTRYVHFASRLTGWNAVKTRVGQLGLSMSDDQVKLVTSKIKALADVRPIAIDDADSIIRSFHLSLDKTSEANSDAPLDAQSEVAAN</sequence>
<dbReference type="InterPro" id="IPR054691">
    <property type="entry name" value="LeuA/HCS_post-cat"/>
</dbReference>
<evidence type="ECO:0000256" key="12">
    <source>
        <dbReference type="ARBA" id="ARBA00048363"/>
    </source>
</evidence>
<dbReference type="HAMAP" id="MF_02222">
    <property type="entry name" value="Homocitr_synth_fung_arch"/>
    <property type="match status" value="1"/>
</dbReference>
<dbReference type="InterPro" id="IPR000891">
    <property type="entry name" value="PYR_CT"/>
</dbReference>
<feature type="compositionally biased region" description="Low complexity" evidence="14">
    <location>
        <begin position="1"/>
        <end position="13"/>
    </location>
</feature>
<evidence type="ECO:0000256" key="4">
    <source>
        <dbReference type="ARBA" id="ARBA00006361"/>
    </source>
</evidence>
<evidence type="ECO:0000256" key="10">
    <source>
        <dbReference type="ARBA" id="ARBA00023154"/>
    </source>
</evidence>
<dbReference type="InterPro" id="IPR002034">
    <property type="entry name" value="AIPM/Hcit_synth_CS"/>
</dbReference>
<evidence type="ECO:0000256" key="9">
    <source>
        <dbReference type="ARBA" id="ARBA00022842"/>
    </source>
</evidence>
<keyword evidence="6" id="KW-0028">Amino-acid biosynthesis</keyword>
<evidence type="ECO:0000256" key="11">
    <source>
        <dbReference type="ARBA" id="ARBA00023211"/>
    </source>
</evidence>
<proteinExistence type="inferred from homology"/>
<comment type="cofactor">
    <cofactor evidence="2">
        <name>Mg(2+)</name>
        <dbReference type="ChEBI" id="CHEBI:18420"/>
    </cofactor>
</comment>
<evidence type="ECO:0000313" key="16">
    <source>
        <dbReference type="EMBL" id="CAK7271607.1"/>
    </source>
</evidence>
<feature type="region of interest" description="Disordered" evidence="14">
    <location>
        <begin position="1"/>
        <end position="32"/>
    </location>
</feature>